<feature type="transmembrane region" description="Helical" evidence="1">
    <location>
        <begin position="12"/>
        <end position="40"/>
    </location>
</feature>
<dbReference type="EMBL" id="ML737564">
    <property type="protein sequence ID" value="KAE8370745.1"/>
    <property type="molecule type" value="Genomic_DNA"/>
</dbReference>
<feature type="transmembrane region" description="Helical" evidence="1">
    <location>
        <begin position="109"/>
        <end position="127"/>
    </location>
</feature>
<protein>
    <submittedName>
        <fullName evidence="2">Uncharacterized protein</fullName>
    </submittedName>
</protein>
<dbReference type="Proteomes" id="UP000326268">
    <property type="component" value="Unassembled WGS sequence"/>
</dbReference>
<accession>A0A5N7ALP8</accession>
<name>A0A5N7ALP8_9EURO</name>
<feature type="transmembrane region" description="Helical" evidence="1">
    <location>
        <begin position="79"/>
        <end position="97"/>
    </location>
</feature>
<proteinExistence type="predicted"/>
<keyword evidence="3" id="KW-1185">Reference proteome</keyword>
<sequence>MAFAASGSRASAWITTSVFVLCFIFPRALIPASIAAVIVLPSFVTLSLIAIILSRRLFVWLTTSVFNLLLWYKCHIQTRWIGILFTVGLLAALLAGLLSSEIQHGLSQLHVSTSLALIWVVMCWIVFRSDKHQPPQIICNEPLVCSLDAE</sequence>
<evidence type="ECO:0000313" key="3">
    <source>
        <dbReference type="Proteomes" id="UP000326268"/>
    </source>
</evidence>
<keyword evidence="1" id="KW-0812">Transmembrane</keyword>
<organism evidence="2 3">
    <name type="scientific">Aspergillus caelatus</name>
    <dbReference type="NCBI Taxonomy" id="61420"/>
    <lineage>
        <taxon>Eukaryota</taxon>
        <taxon>Fungi</taxon>
        <taxon>Dikarya</taxon>
        <taxon>Ascomycota</taxon>
        <taxon>Pezizomycotina</taxon>
        <taxon>Eurotiomycetes</taxon>
        <taxon>Eurotiomycetidae</taxon>
        <taxon>Eurotiales</taxon>
        <taxon>Aspergillaceae</taxon>
        <taxon>Aspergillus</taxon>
        <taxon>Aspergillus subgen. Circumdati</taxon>
    </lineage>
</organism>
<dbReference type="GeneID" id="43649302"/>
<keyword evidence="1" id="KW-0472">Membrane</keyword>
<dbReference type="RefSeq" id="XP_031933826.1">
    <property type="nucleotide sequence ID" value="XM_032064856.1"/>
</dbReference>
<keyword evidence="1" id="KW-1133">Transmembrane helix</keyword>
<reference evidence="2 3" key="1">
    <citation type="submission" date="2019-04" db="EMBL/GenBank/DDBJ databases">
        <title>Friends and foes A comparative genomics studyof 23 Aspergillus species from section Flavi.</title>
        <authorList>
            <consortium name="DOE Joint Genome Institute"/>
            <person name="Kjaerbolling I."/>
            <person name="Vesth T."/>
            <person name="Frisvad J.C."/>
            <person name="Nybo J.L."/>
            <person name="Theobald S."/>
            <person name="Kildgaard S."/>
            <person name="Isbrandt T."/>
            <person name="Kuo A."/>
            <person name="Sato A."/>
            <person name="Lyhne E.K."/>
            <person name="Kogle M.E."/>
            <person name="Wiebenga A."/>
            <person name="Kun R.S."/>
            <person name="Lubbers R.J."/>
            <person name="Makela M.R."/>
            <person name="Barry K."/>
            <person name="Chovatia M."/>
            <person name="Clum A."/>
            <person name="Daum C."/>
            <person name="Haridas S."/>
            <person name="He G."/>
            <person name="LaButti K."/>
            <person name="Lipzen A."/>
            <person name="Mondo S."/>
            <person name="Riley R."/>
            <person name="Salamov A."/>
            <person name="Simmons B.A."/>
            <person name="Magnuson J.K."/>
            <person name="Henrissat B."/>
            <person name="Mortensen U.H."/>
            <person name="Larsen T.O."/>
            <person name="Devries R.P."/>
            <person name="Grigoriev I.V."/>
            <person name="Machida M."/>
            <person name="Baker S.E."/>
            <person name="Andersen M.R."/>
        </authorList>
    </citation>
    <scope>NUCLEOTIDE SEQUENCE [LARGE SCALE GENOMIC DNA]</scope>
    <source>
        <strain evidence="2 3">CBS 763.97</strain>
    </source>
</reference>
<evidence type="ECO:0000313" key="2">
    <source>
        <dbReference type="EMBL" id="KAE8370745.1"/>
    </source>
</evidence>
<gene>
    <name evidence="2" type="ORF">BDV27DRAFT_119387</name>
</gene>
<evidence type="ECO:0000256" key="1">
    <source>
        <dbReference type="SAM" id="Phobius"/>
    </source>
</evidence>
<dbReference type="AlphaFoldDB" id="A0A5N7ALP8"/>